<feature type="domain" description="DNA-directed DNA polymerase family A palm" evidence="16">
    <location>
        <begin position="918"/>
        <end position="1148"/>
    </location>
</feature>
<evidence type="ECO:0000259" key="16">
    <source>
        <dbReference type="SMART" id="SM00482"/>
    </source>
</evidence>
<comment type="subcellular location">
    <subcellularLocation>
        <location evidence="2">Mitochondrion</location>
    </subcellularLocation>
</comment>
<feature type="compositionally biased region" description="Low complexity" evidence="15">
    <location>
        <begin position="555"/>
        <end position="568"/>
    </location>
</feature>
<dbReference type="InterPro" id="IPR019760">
    <property type="entry name" value="DNA-dir_DNA_pol_A_CS"/>
</dbReference>
<dbReference type="VEuPathDB" id="FungiDB:DFL_002698"/>
<dbReference type="OrthoDB" id="5588663at2759"/>
<comment type="caution">
    <text evidence="17">The sequence shown here is derived from an EMBL/GenBank/DDBJ whole genome shotgun (WGS) entry which is preliminary data.</text>
</comment>
<dbReference type="InterPro" id="IPR001098">
    <property type="entry name" value="DNA-dir_DNA_pol_A_palm_dom"/>
</dbReference>
<dbReference type="PANTHER" id="PTHR10267">
    <property type="entry name" value="DNA POLYMERASE SUBUNIT GAMMA-1"/>
    <property type="match status" value="1"/>
</dbReference>
<evidence type="ECO:0000256" key="15">
    <source>
        <dbReference type="SAM" id="MobiDB-lite"/>
    </source>
</evidence>
<feature type="region of interest" description="Disordered" evidence="15">
    <location>
        <begin position="546"/>
        <end position="599"/>
    </location>
</feature>
<dbReference type="Gene3D" id="3.30.70.370">
    <property type="match status" value="1"/>
</dbReference>
<dbReference type="PRINTS" id="PR00867">
    <property type="entry name" value="DNAPOLG"/>
</dbReference>
<keyword evidence="11" id="KW-0496">Mitochondrion</keyword>
<dbReference type="FunFam" id="3.30.420.390:FF:000003">
    <property type="entry name" value="DNA polymerase gamma, mitochondrial"/>
    <property type="match status" value="1"/>
</dbReference>
<comment type="function">
    <text evidence="14">Involved in the replication of mitochondrial DNA.</text>
</comment>
<evidence type="ECO:0000256" key="9">
    <source>
        <dbReference type="ARBA" id="ARBA00022932"/>
    </source>
</evidence>
<evidence type="ECO:0000256" key="6">
    <source>
        <dbReference type="ARBA" id="ARBA00022695"/>
    </source>
</evidence>
<evidence type="ECO:0000256" key="11">
    <source>
        <dbReference type="ARBA" id="ARBA00023128"/>
    </source>
</evidence>
<evidence type="ECO:0000256" key="10">
    <source>
        <dbReference type="ARBA" id="ARBA00023125"/>
    </source>
</evidence>
<evidence type="ECO:0000256" key="2">
    <source>
        <dbReference type="ARBA" id="ARBA00004173"/>
    </source>
</evidence>
<dbReference type="GO" id="GO:0008408">
    <property type="term" value="F:3'-5' exonuclease activity"/>
    <property type="evidence" value="ECO:0007669"/>
    <property type="project" value="TreeGrafter"/>
</dbReference>
<dbReference type="GO" id="GO:0003677">
    <property type="term" value="F:DNA binding"/>
    <property type="evidence" value="ECO:0007669"/>
    <property type="project" value="UniProtKB-KW"/>
</dbReference>
<dbReference type="SMART" id="SM00482">
    <property type="entry name" value="POLAc"/>
    <property type="match status" value="1"/>
</dbReference>
<reference evidence="17 18" key="1">
    <citation type="submission" date="2019-01" db="EMBL/GenBank/DDBJ databases">
        <title>Intercellular communication is required for trap formation in the nematode-trapping fungus Duddingtonia flagrans.</title>
        <authorList>
            <person name="Youssar L."/>
            <person name="Wernet V."/>
            <person name="Hensel N."/>
            <person name="Hildebrandt H.-G."/>
            <person name="Fischer R."/>
        </authorList>
    </citation>
    <scope>NUCLEOTIDE SEQUENCE [LARGE SCALE GENOMIC DNA]</scope>
    <source>
        <strain evidence="17 18">CBS H-5679</strain>
    </source>
</reference>
<name>A0A437ABM4_ARTFL</name>
<dbReference type="GeneID" id="93585009"/>
<dbReference type="Pfam" id="PF00476">
    <property type="entry name" value="DNA_pol_A"/>
    <property type="match status" value="1"/>
</dbReference>
<dbReference type="EMBL" id="SAEB01000003">
    <property type="protein sequence ID" value="RVD88516.1"/>
    <property type="molecule type" value="Genomic_DNA"/>
</dbReference>
<keyword evidence="9" id="KW-0239">DNA-directed DNA polymerase</keyword>
<dbReference type="InterPro" id="IPR041336">
    <property type="entry name" value="DNApol_Exo"/>
</dbReference>
<dbReference type="InterPro" id="IPR002297">
    <property type="entry name" value="DNA-dir_DNA_pol_A_mt"/>
</dbReference>
<evidence type="ECO:0000313" key="17">
    <source>
        <dbReference type="EMBL" id="RVD88516.1"/>
    </source>
</evidence>
<dbReference type="FunFam" id="1.10.150.20:FF:000035">
    <property type="entry name" value="DNA polymerase gamma, mitochondrial"/>
    <property type="match status" value="1"/>
</dbReference>
<keyword evidence="18" id="KW-1185">Reference proteome</keyword>
<accession>A0A437ABM4</accession>
<proteinExistence type="inferred from homology"/>
<dbReference type="Pfam" id="PF18136">
    <property type="entry name" value="DNApol_Exo"/>
    <property type="match status" value="1"/>
</dbReference>
<sequence length="1363" mass="153369">MNRTLRFTRVAPCRPTFSLLVRPHITRQQPLRTRWQATEAIRRKSGLSAHSSSIQDERLTVAAKAPISTPSTSTSVPPPTSDSTESITLDATPAPSLKPVNTKEPQARFNEIEVQHISDQLHQQIFGAHRPKPVDERLVDLAKKHLDIHDLLGKQSAPTKPIGFVMPKLVGESLDEHFYKLGSYTGDPWLGYAKEFAQKSIPLLPPKWNVKTSGWTKYGPDGKVIATKCQPPEDEMLAFDVEVLYKISPYAVMACAASPTAWYSWVSPWVLGESTDNRQLIPLGDPSTKRIVVGHNVSYDRARIAEEYSLEQTGTFFLDTMSLHAAVNGMCSRQRPTWMKHRKNKELREKLSEGPDPELAHMIEQAAQELEPEIWVDHSSINSLKDVAAFHCNISVSKETRDMMGEMKSVEDLVPKLEECLAYCAYDVKVTHDVYKKVLPRFLETCPHPVSFSALRHMGSLLLPVNRSWSNYVANSEAIYNGLVTKVKSHLESLTEQAAALSFGMMTKKERTAINDRIKAIVEKSVEATEVYDKIVAEENALLGKPPKTRRSKASKAQAEADAEAGAGIRLELEPAQTKKKGRPTKKVTNQGDGDAKEKAEALNKLEKRKREAKKRVDAIADEAKTLQKRLDDDKSLADQKIKNIQQYPWSKENAWLSQLDWEGREVRYKKQKKPTDPLVPYAKQKLPGYPNWYKDLFKVSSDMNISVRTRVSALMLRLQWDGYPLVWTNKYGWTFRVPNSEVHRYSQTPMVQCDALELIKETNPHVATDEQAVYYKLPHNGGKDARCVNPLAKNYQRYFEDGVLTSEFAQAKEALDMNAACSYWISARERIKSQFVVWENKEIGRDMGFDLQQDSGAQPTSLAAHSKNLSAEPGSEQSDRNELGLILPQIVTMGTITRRAIENTWLTASNAKKNRVGSELKAMIQAPLGYCFVGADVDSEELWIASLIGDAEFKMHGGNAIGFMTLEGSKAAGTDMHSRTASVLGISRNNAKVFNYGRIYGAGLKFAASLLRQFNPHVNDSQANEIAGNLYTVTKGIKTTRKALAEKPFWRGGTESFVFNKLEEFAEQEVPKTPVLGAGITEALQKNHIGKGAFLTSRINWAIQSSGVDYLHLLIVSMDYLIQQYKLNARLMITVHDEIRYIVQWDDRYKVAMALQVANIWTRSMFSQQMGINDLPQSCAFFSAVDIDHVLRKEVDLDCVTPSNPDPIPPGESVDMEGILANEEARLPLEEETIAAEKLETIKYTPRVPILEQLAKQSRSNIYQMKAQIAKEDKDLNRVIKELRVEAPELVRETSRKGKGTAYDPYVWSDEGTDSWDYINIQGLPIKNTNPQENYGWNIPAVSKPQPSLRKARQHRKLVAEM</sequence>
<dbReference type="PROSITE" id="PS00447">
    <property type="entry name" value="DNA_POLYMERASE_A"/>
    <property type="match status" value="1"/>
</dbReference>
<feature type="region of interest" description="Disordered" evidence="15">
    <location>
        <begin position="62"/>
        <end position="101"/>
    </location>
</feature>
<dbReference type="STRING" id="97331.A0A437ABM4"/>
<evidence type="ECO:0000256" key="13">
    <source>
        <dbReference type="ARBA" id="ARBA00049244"/>
    </source>
</evidence>
<dbReference type="GO" id="GO:0003887">
    <property type="term" value="F:DNA-directed DNA polymerase activity"/>
    <property type="evidence" value="ECO:0007669"/>
    <property type="project" value="UniProtKB-KW"/>
</dbReference>
<dbReference type="GO" id="GO:0005760">
    <property type="term" value="C:gamma DNA polymerase complex"/>
    <property type="evidence" value="ECO:0007669"/>
    <property type="project" value="InterPro"/>
</dbReference>
<dbReference type="Gene3D" id="3.30.420.390">
    <property type="match status" value="2"/>
</dbReference>
<dbReference type="Proteomes" id="UP000283090">
    <property type="component" value="Unassembled WGS sequence"/>
</dbReference>
<organism evidence="17 18">
    <name type="scientific">Arthrobotrys flagrans</name>
    <name type="common">Nematode-trapping fungus</name>
    <name type="synonym">Trichothecium flagrans</name>
    <dbReference type="NCBI Taxonomy" id="97331"/>
    <lineage>
        <taxon>Eukaryota</taxon>
        <taxon>Fungi</taxon>
        <taxon>Dikarya</taxon>
        <taxon>Ascomycota</taxon>
        <taxon>Pezizomycotina</taxon>
        <taxon>Orbiliomycetes</taxon>
        <taxon>Orbiliales</taxon>
        <taxon>Orbiliaceae</taxon>
        <taxon>Arthrobotrys</taxon>
    </lineage>
</organism>
<evidence type="ECO:0000256" key="3">
    <source>
        <dbReference type="ARBA" id="ARBA00007705"/>
    </source>
</evidence>
<evidence type="ECO:0000256" key="4">
    <source>
        <dbReference type="ARBA" id="ARBA00012417"/>
    </source>
</evidence>
<comment type="similarity">
    <text evidence="3">Belongs to the DNA polymerase type-A family.</text>
</comment>
<evidence type="ECO:0000256" key="7">
    <source>
        <dbReference type="ARBA" id="ARBA00022705"/>
    </source>
</evidence>
<keyword evidence="10" id="KW-0238">DNA-binding</keyword>
<keyword evidence="5" id="KW-0808">Transferase</keyword>
<protein>
    <recommendedName>
        <fullName evidence="4">DNA-directed DNA polymerase</fullName>
        <ecNumber evidence="4">2.7.7.7</ecNumber>
    </recommendedName>
    <alternativeName>
        <fullName evidence="12">Mitochondrial DNA polymerase catalytic subunit</fullName>
    </alternativeName>
</protein>
<dbReference type="SUPFAM" id="SSF56672">
    <property type="entry name" value="DNA/RNA polymerases"/>
    <property type="match status" value="1"/>
</dbReference>
<feature type="region of interest" description="Disordered" evidence="15">
    <location>
        <begin position="850"/>
        <end position="880"/>
    </location>
</feature>
<evidence type="ECO:0000256" key="5">
    <source>
        <dbReference type="ARBA" id="ARBA00022679"/>
    </source>
</evidence>
<dbReference type="InterPro" id="IPR043502">
    <property type="entry name" value="DNA/RNA_pol_sf"/>
</dbReference>
<evidence type="ECO:0000256" key="8">
    <source>
        <dbReference type="ARBA" id="ARBA00022842"/>
    </source>
</evidence>
<evidence type="ECO:0000256" key="14">
    <source>
        <dbReference type="ARBA" id="ARBA00057053"/>
    </source>
</evidence>
<keyword evidence="6" id="KW-0548">Nucleotidyltransferase</keyword>
<dbReference type="RefSeq" id="XP_067494060.1">
    <property type="nucleotide sequence ID" value="XM_067631522.1"/>
</dbReference>
<evidence type="ECO:0000256" key="12">
    <source>
        <dbReference type="ARBA" id="ARBA00031966"/>
    </source>
</evidence>
<evidence type="ECO:0000313" key="18">
    <source>
        <dbReference type="Proteomes" id="UP000283090"/>
    </source>
</evidence>
<dbReference type="GO" id="GO:0006264">
    <property type="term" value="P:mitochondrial DNA replication"/>
    <property type="evidence" value="ECO:0007669"/>
    <property type="project" value="UniProtKB-ARBA"/>
</dbReference>
<keyword evidence="8" id="KW-0460">Magnesium</keyword>
<comment type="cofactor">
    <cofactor evidence="1">
        <name>Mg(2+)</name>
        <dbReference type="ChEBI" id="CHEBI:18420"/>
    </cofactor>
</comment>
<dbReference type="InterPro" id="IPR012337">
    <property type="entry name" value="RNaseH-like_sf"/>
</dbReference>
<dbReference type="EC" id="2.7.7.7" evidence="4"/>
<feature type="compositionally biased region" description="Polar residues" evidence="15">
    <location>
        <begin position="853"/>
        <end position="870"/>
    </location>
</feature>
<comment type="catalytic activity">
    <reaction evidence="13">
        <text>DNA(n) + a 2'-deoxyribonucleoside 5'-triphosphate = DNA(n+1) + diphosphate</text>
        <dbReference type="Rhea" id="RHEA:22508"/>
        <dbReference type="Rhea" id="RHEA-COMP:17339"/>
        <dbReference type="Rhea" id="RHEA-COMP:17340"/>
        <dbReference type="ChEBI" id="CHEBI:33019"/>
        <dbReference type="ChEBI" id="CHEBI:61560"/>
        <dbReference type="ChEBI" id="CHEBI:173112"/>
        <dbReference type="EC" id="2.7.7.7"/>
    </reaction>
</comment>
<feature type="compositionally biased region" description="Low complexity" evidence="15">
    <location>
        <begin position="66"/>
        <end position="86"/>
    </location>
</feature>
<dbReference type="Gene3D" id="1.10.150.20">
    <property type="entry name" value="5' to 3' exonuclease, C-terminal subdomain"/>
    <property type="match status" value="1"/>
</dbReference>
<dbReference type="SUPFAM" id="SSF53098">
    <property type="entry name" value="Ribonuclease H-like"/>
    <property type="match status" value="1"/>
</dbReference>
<evidence type="ECO:0000256" key="1">
    <source>
        <dbReference type="ARBA" id="ARBA00001946"/>
    </source>
</evidence>
<dbReference type="PANTHER" id="PTHR10267:SF0">
    <property type="entry name" value="DNA POLYMERASE SUBUNIT GAMMA-1"/>
    <property type="match status" value="1"/>
</dbReference>
<gene>
    <name evidence="17" type="ORF">DFL_002698</name>
</gene>
<keyword evidence="7" id="KW-0235">DNA replication</keyword>